<keyword evidence="5" id="KW-1185">Reference proteome</keyword>
<dbReference type="Pfam" id="PF25298">
    <property type="entry name" value="Baculo_FP_2nd"/>
    <property type="match status" value="1"/>
</dbReference>
<keyword evidence="1" id="KW-0175">Coiled coil</keyword>
<sequence>MYQGLSSVGVLLQPGRREDTVLRCLSFDDGTDTALPSTSRVVAATFAPQNEVGTSNIPRVTSEEDLPRHRNGTGTSLTLEEPRYWDMCHDDDVPPGVSTPPYGHPDVEEQDVPPGVPTLRYGHSETEERDVPPRVSTPPYGHPDAEELEVPPGVSTPPYGHPEMEERDVSTLRYGPPRTEERDVSTLQYGPPGTEERDVSTLRYGPPGTEERDVSTLRYGPPGTEERDVSTLQYGLPDMEERDVPPYNQRTGTELGSTANIGAVNDTMEHTEMRKWEVTPTDYWDEPQPKLTDFEKSVQFSSEKIDEVLQKMNAMEVKIKALTDSDKHLRENNIRLSKQVIDLNIRVNELEQKSIGKEIEIVGIPETPSEDLIAVVKKTAGVLGQKCEDRDILATYRIRSRNKRTPEIIVAKLSSTELKSNILQAMRSRSTSKNYLQPTEIHESLAGNGRIFINDRLTQENRFLFWFTKNIAREYNYKYAWIKEGGKIYLKKEDDSRAVRILDRQQLYDLDINNKFANAFINGEGSSVIAPT</sequence>
<feature type="region of interest" description="Disordered" evidence="2">
    <location>
        <begin position="94"/>
        <end position="229"/>
    </location>
</feature>
<evidence type="ECO:0000256" key="2">
    <source>
        <dbReference type="SAM" id="MobiDB-lite"/>
    </source>
</evidence>
<proteinExistence type="predicted"/>
<evidence type="ECO:0000313" key="5">
    <source>
        <dbReference type="Proteomes" id="UP000466442"/>
    </source>
</evidence>
<name>A0A8S9X4N3_APOLU</name>
<feature type="domain" description="FP protein C-terminal" evidence="3">
    <location>
        <begin position="458"/>
        <end position="509"/>
    </location>
</feature>
<dbReference type="Proteomes" id="UP000466442">
    <property type="component" value="Unassembled WGS sequence"/>
</dbReference>
<gene>
    <name evidence="4" type="ORF">GE061_002261</name>
</gene>
<accession>A0A8S9X4N3</accession>
<protein>
    <recommendedName>
        <fullName evidence="3">FP protein C-terminal domain-containing protein</fullName>
    </recommendedName>
</protein>
<dbReference type="EMBL" id="WIXP02000010">
    <property type="protein sequence ID" value="KAF6203923.1"/>
    <property type="molecule type" value="Genomic_DNA"/>
</dbReference>
<feature type="compositionally biased region" description="Basic and acidic residues" evidence="2">
    <location>
        <begin position="122"/>
        <end position="132"/>
    </location>
</feature>
<evidence type="ECO:0000313" key="4">
    <source>
        <dbReference type="EMBL" id="KAF6203923.1"/>
    </source>
</evidence>
<dbReference type="OrthoDB" id="6613821at2759"/>
<feature type="coiled-coil region" evidence="1">
    <location>
        <begin position="305"/>
        <end position="353"/>
    </location>
</feature>
<dbReference type="AlphaFoldDB" id="A0A8S9X4N3"/>
<evidence type="ECO:0000256" key="1">
    <source>
        <dbReference type="SAM" id="Coils"/>
    </source>
</evidence>
<organism evidence="4 5">
    <name type="scientific">Apolygus lucorum</name>
    <name type="common">Small green plant bug</name>
    <name type="synonym">Lygocoris lucorum</name>
    <dbReference type="NCBI Taxonomy" id="248454"/>
    <lineage>
        <taxon>Eukaryota</taxon>
        <taxon>Metazoa</taxon>
        <taxon>Ecdysozoa</taxon>
        <taxon>Arthropoda</taxon>
        <taxon>Hexapoda</taxon>
        <taxon>Insecta</taxon>
        <taxon>Pterygota</taxon>
        <taxon>Neoptera</taxon>
        <taxon>Paraneoptera</taxon>
        <taxon>Hemiptera</taxon>
        <taxon>Heteroptera</taxon>
        <taxon>Panheteroptera</taxon>
        <taxon>Cimicomorpha</taxon>
        <taxon>Miridae</taxon>
        <taxon>Mirini</taxon>
        <taxon>Apolygus</taxon>
    </lineage>
</organism>
<dbReference type="InterPro" id="IPR057251">
    <property type="entry name" value="FP_C"/>
</dbReference>
<comment type="caution">
    <text evidence="4">The sequence shown here is derived from an EMBL/GenBank/DDBJ whole genome shotgun (WGS) entry which is preliminary data.</text>
</comment>
<reference evidence="4" key="1">
    <citation type="journal article" date="2021" name="Mol. Ecol. Resour.">
        <title>Apolygus lucorum genome provides insights into omnivorousness and mesophyll feeding.</title>
        <authorList>
            <person name="Liu Y."/>
            <person name="Liu H."/>
            <person name="Wang H."/>
            <person name="Huang T."/>
            <person name="Liu B."/>
            <person name="Yang B."/>
            <person name="Yin L."/>
            <person name="Li B."/>
            <person name="Zhang Y."/>
            <person name="Zhang S."/>
            <person name="Jiang F."/>
            <person name="Zhang X."/>
            <person name="Ren Y."/>
            <person name="Wang B."/>
            <person name="Wang S."/>
            <person name="Lu Y."/>
            <person name="Wu K."/>
            <person name="Fan W."/>
            <person name="Wang G."/>
        </authorList>
    </citation>
    <scope>NUCLEOTIDE SEQUENCE</scope>
    <source>
        <strain evidence="4">12Hb</strain>
    </source>
</reference>
<evidence type="ECO:0000259" key="3">
    <source>
        <dbReference type="Pfam" id="PF25298"/>
    </source>
</evidence>